<dbReference type="Gene3D" id="3.30.70.270">
    <property type="match status" value="1"/>
</dbReference>
<keyword evidence="5" id="KW-1185">Reference proteome</keyword>
<accession>A0A2M9BXI0</accession>
<keyword evidence="4" id="KW-0808">Transferase</keyword>
<reference evidence="4 5" key="1">
    <citation type="submission" date="2017-11" db="EMBL/GenBank/DDBJ databases">
        <title>Genomic Encyclopedia of Archaeal and Bacterial Type Strains, Phase II (KMG-II): From Individual Species to Whole Genera.</title>
        <authorList>
            <person name="Goeker M."/>
        </authorList>
    </citation>
    <scope>NUCLEOTIDE SEQUENCE [LARGE SCALE GENOMIC DNA]</scope>
    <source>
        <strain evidence="4 5">DSM 27617</strain>
    </source>
</reference>
<keyword evidence="4" id="KW-0548">Nucleotidyltransferase</keyword>
<sequence length="820" mass="95731">MKGLSENQEQLLKSITIKLETKYNGISNTSSGSGIIYKTSLNSSFDYILTALHCVYGKRTDTTYEYEALVDEIEIIRKNEESNFDKITIKGDKIIPIKSIDIAILLIEKNKFNDAREIVLGDSNFRGCLNSFGYPKYADGDPYNFEHETKIHYKKDKKFKIECKSSLASYNTLDKLSGYSGSGLLEKNKPILIGVITEITDDEGLTNGFIAKKLIPEKLNSYLSKYEGETLEPFRSTEDSDSIGLDDNNNIIDYKKININGIEINLWRAIKRLKQDLRDDWFQDPLDFKFWLPKEFIFKRIKKYLNNSERNYKPSIPAKHYVIPKSGFSTRPSIETSLIDRVMYQAYIDKLSEHLDFILNNKIYSFRYNSGKNNNKYIFHYSIEQWMKYVYQTKFVLNEESPYLVVADITNFYENIHIGLLIENIKELIHDHFRQNESLSNELEKIINALQSLITKWNEKLINKEFGIPQNRDASSFLANLFLKKIDNIMINTNGYSFYYRYMDDIRIVCKTESEARKAICDLSKALRQNGLNLNSSKTKILCFTNQQHKESILEHLPDSLLQLEQITSLIKTKRKREVQKAVHMTYTLFQKTISDDNNEESFLKKRQISFCISKLQQFARIPGLKQSIDYRTIIDYTLNELTKQPWLTVSFIQLLRAIDKFYFKTEDYTKIKEILLDPNQNIYEGQTYYLWLFLAYHRFSNISLIDYAVKKVRSPNQDNQADTAGAYLYLASINWQDYKDIMLKSLNHGDIGKNYFLQKNVLIALRMVSPEKIENTHVSKDLKGFHEILYARNKEIFVADLPDLKISDIIKDSPTLISL</sequence>
<evidence type="ECO:0000313" key="5">
    <source>
        <dbReference type="Proteomes" id="UP000228740"/>
    </source>
</evidence>
<dbReference type="InterPro" id="IPR000477">
    <property type="entry name" value="RT_dom"/>
</dbReference>
<dbReference type="InterPro" id="IPR043504">
    <property type="entry name" value="Peptidase_S1_PA_chymotrypsin"/>
</dbReference>
<dbReference type="GO" id="GO:0003964">
    <property type="term" value="F:RNA-directed DNA polymerase activity"/>
    <property type="evidence" value="ECO:0007669"/>
    <property type="project" value="UniProtKB-KW"/>
</dbReference>
<dbReference type="Gene3D" id="2.40.10.10">
    <property type="entry name" value="Trypsin-like serine proteases"/>
    <property type="match status" value="2"/>
</dbReference>
<comment type="caution">
    <text evidence="4">The sequence shown here is derived from an EMBL/GenBank/DDBJ whole genome shotgun (WGS) entry which is preliminary data.</text>
</comment>
<dbReference type="OrthoDB" id="9780724at2"/>
<dbReference type="PROSITE" id="PS50878">
    <property type="entry name" value="RT_POL"/>
    <property type="match status" value="1"/>
</dbReference>
<dbReference type="EMBL" id="PGFD01000003">
    <property type="protein sequence ID" value="PJJ62776.1"/>
    <property type="molecule type" value="Genomic_DNA"/>
</dbReference>
<dbReference type="PANTHER" id="PTHR34047">
    <property type="entry name" value="NUCLEAR INTRON MATURASE 1, MITOCHONDRIAL-RELATED"/>
    <property type="match status" value="1"/>
</dbReference>
<dbReference type="SUPFAM" id="SSF56672">
    <property type="entry name" value="DNA/RNA polymerases"/>
    <property type="match status" value="1"/>
</dbReference>
<dbReference type="Proteomes" id="UP000228740">
    <property type="component" value="Unassembled WGS sequence"/>
</dbReference>
<name>A0A2M9BXI0_9FLAO</name>
<evidence type="ECO:0000313" key="4">
    <source>
        <dbReference type="EMBL" id="PJJ62776.1"/>
    </source>
</evidence>
<dbReference type="SUPFAM" id="SSF50494">
    <property type="entry name" value="Trypsin-like serine proteases"/>
    <property type="match status" value="1"/>
</dbReference>
<keyword evidence="2" id="KW-0175">Coiled coil</keyword>
<dbReference type="InterPro" id="IPR009003">
    <property type="entry name" value="Peptidase_S1_PA"/>
</dbReference>
<dbReference type="InterPro" id="IPR051083">
    <property type="entry name" value="GrpII_Intron_Splice-Mob/Def"/>
</dbReference>
<evidence type="ECO:0000256" key="2">
    <source>
        <dbReference type="SAM" id="Coils"/>
    </source>
</evidence>
<protein>
    <submittedName>
        <fullName evidence="4">Reverse transcriptase (RNA-dependent DNA polymerase)</fullName>
    </submittedName>
</protein>
<keyword evidence="4" id="KW-0695">RNA-directed DNA polymerase</keyword>
<dbReference type="InterPro" id="IPR043128">
    <property type="entry name" value="Rev_trsase/Diguanyl_cyclase"/>
</dbReference>
<dbReference type="RefSeq" id="WP_100377921.1">
    <property type="nucleotide sequence ID" value="NZ_PGFD01000003.1"/>
</dbReference>
<evidence type="ECO:0000259" key="3">
    <source>
        <dbReference type="PROSITE" id="PS50878"/>
    </source>
</evidence>
<gene>
    <name evidence="4" type="ORF">CLV73_3277</name>
</gene>
<feature type="domain" description="Reverse transcriptase" evidence="3">
    <location>
        <begin position="304"/>
        <end position="561"/>
    </location>
</feature>
<dbReference type="InterPro" id="IPR043502">
    <property type="entry name" value="DNA/RNA_pol_sf"/>
</dbReference>
<dbReference type="CDD" id="cd01646">
    <property type="entry name" value="RT_Bac_retron_I"/>
    <property type="match status" value="1"/>
</dbReference>
<organism evidence="4 5">
    <name type="scientific">Chryseobacterium geocarposphaerae</name>
    <dbReference type="NCBI Taxonomy" id="1416776"/>
    <lineage>
        <taxon>Bacteria</taxon>
        <taxon>Pseudomonadati</taxon>
        <taxon>Bacteroidota</taxon>
        <taxon>Flavobacteriia</taxon>
        <taxon>Flavobacteriales</taxon>
        <taxon>Weeksellaceae</taxon>
        <taxon>Chryseobacterium group</taxon>
        <taxon>Chryseobacterium</taxon>
    </lineage>
</organism>
<dbReference type="PANTHER" id="PTHR34047:SF8">
    <property type="entry name" value="PROTEIN YKFC"/>
    <property type="match status" value="1"/>
</dbReference>
<dbReference type="AlphaFoldDB" id="A0A2M9BXI0"/>
<comment type="similarity">
    <text evidence="1">Belongs to the bacterial reverse transcriptase family.</text>
</comment>
<dbReference type="Pfam" id="PF00078">
    <property type="entry name" value="RVT_1"/>
    <property type="match status" value="1"/>
</dbReference>
<feature type="coiled-coil region" evidence="2">
    <location>
        <begin position="422"/>
        <end position="460"/>
    </location>
</feature>
<proteinExistence type="inferred from homology"/>
<evidence type="ECO:0000256" key="1">
    <source>
        <dbReference type="ARBA" id="ARBA00034120"/>
    </source>
</evidence>